<dbReference type="RefSeq" id="WP_196817358.1">
    <property type="nucleotide sequence ID" value="NZ_CP012850.1"/>
</dbReference>
<dbReference type="EMBL" id="CP012850">
    <property type="protein sequence ID" value="ALI34753.1"/>
    <property type="molecule type" value="Genomic_DNA"/>
</dbReference>
<reference evidence="3" key="1">
    <citation type="submission" date="2015-10" db="EMBL/GenBank/DDBJ databases">
        <title>Niche specialization of a soil ammonia-oxidizing archaeon, Candidatus Nitrosocosmicus oleophilus.</title>
        <authorList>
            <person name="Jung M.-Y."/>
            <person name="Rhee S.-K."/>
        </authorList>
    </citation>
    <scope>NUCLEOTIDE SEQUENCE [LARGE SCALE GENOMIC DNA]</scope>
    <source>
        <strain evidence="3">MY3</strain>
    </source>
</reference>
<dbReference type="InterPro" id="IPR025847">
    <property type="entry name" value="MEDS_domain"/>
</dbReference>
<gene>
    <name evidence="2" type="ORF">NMY3_00541</name>
</gene>
<dbReference type="OrthoDB" id="12057at2157"/>
<dbReference type="KEGG" id="taa:NMY3_00541"/>
<proteinExistence type="predicted"/>
<evidence type="ECO:0000313" key="2">
    <source>
        <dbReference type="EMBL" id="ALI34753.1"/>
    </source>
</evidence>
<protein>
    <recommendedName>
        <fullName evidence="1">MEDS domain-containing protein</fullName>
    </recommendedName>
</protein>
<feature type="domain" description="MEDS" evidence="1">
    <location>
        <begin position="12"/>
        <end position="159"/>
    </location>
</feature>
<dbReference type="Pfam" id="PF14417">
    <property type="entry name" value="MEDS"/>
    <property type="match status" value="1"/>
</dbReference>
<dbReference type="GeneID" id="60420707"/>
<sequence length="393" mass="45904">MNLTNLLGNDSHIFVVYPNKDTEIDDCFSFLKEGLHNNEFVLIMLEEPSIHKLYRKIYSEFGKDDTKRMESNNSVVITPLSNWYHYHYSDFNAEKFLAEWEKIVSNARKMKKKGLRVFVEADEYLIEKFENALIKFGELLQSYLSFPISTIYAYNRKDIERMNPQQHALLSLNHGLVWTNGLNSNSGNGNNNLFHNPFRNHYICLTNGDNINKKLSQDLMKVDDKELFLNDSMTWALSDFINEGLLQGDRCIYVTARIGNESLSSQFLSKIIDYEENVKKHNFQLIDFSEHYIDLLSDNIAPLENFVRYLRRESMLSVTGKIRFVCDCAGTLFKNKYFEQCIALENWWIKNLPKNVIRLTIYPALLFSQTPYKFNVKPILSNSSTSLIISDNY</sequence>
<accession>A0A654LWQ1</accession>
<name>A0A654LWQ1_9ARCH</name>
<evidence type="ECO:0000259" key="1">
    <source>
        <dbReference type="Pfam" id="PF14417"/>
    </source>
</evidence>
<dbReference type="Proteomes" id="UP000058925">
    <property type="component" value="Chromosome"/>
</dbReference>
<keyword evidence="3" id="KW-1185">Reference proteome</keyword>
<evidence type="ECO:0000313" key="3">
    <source>
        <dbReference type="Proteomes" id="UP000058925"/>
    </source>
</evidence>
<organism evidence="2 3">
    <name type="scientific">Candidatus Nitrosocosmicus oleophilus</name>
    <dbReference type="NCBI Taxonomy" id="1353260"/>
    <lineage>
        <taxon>Archaea</taxon>
        <taxon>Nitrososphaerota</taxon>
        <taxon>Nitrososphaeria</taxon>
        <taxon>Nitrososphaerales</taxon>
        <taxon>Nitrososphaeraceae</taxon>
        <taxon>Candidatus Nitrosocosmicus</taxon>
    </lineage>
</organism>
<dbReference type="AlphaFoldDB" id="A0A654LWQ1"/>